<sequence length="254" mass="29127">MSIYFKRLNIAVTRPYSRSLFTSAERKPNYPGHVPLSPLQRIFLVAGSAIMGLKAPWRGDMISILGDSSGQPFFLRRLLNQMLADETGRHILMEKPRISSKSLNLPFLRTLPLNTLGRIYVDWIDREHVSPDTRSPTRYVDDPEEAYVMQRYRECHDFYHALCHMPTNIEGELAIKWLEFVNMGLPVGALSALFGPLRLNYSQAAAFRKNYIPWAVRNGLVAKTLINVYWEKELTQDINEVRKKIGIEAAPALH</sequence>
<name>A0AAF0AUV1_9SCHI</name>
<protein>
    <recommendedName>
        <fullName evidence="6">4-hydroxy-3-methoxy-5-polyprenylbenzoate decarboxylase</fullName>
    </recommendedName>
</protein>
<feature type="binding site" evidence="7">
    <location>
        <position position="156"/>
    </location>
    <ligand>
        <name>Zn(2+)</name>
        <dbReference type="ChEBI" id="CHEBI:29105"/>
    </ligand>
</feature>
<reference evidence="8 9" key="1">
    <citation type="journal article" date="2023" name="G3 (Bethesda)">
        <title>A high-quality reference genome for the fission yeast Schizosaccharomyces osmophilus.</title>
        <authorList>
            <person name="Jia G.S."/>
            <person name="Zhang W.C."/>
            <person name="Liang Y."/>
            <person name="Liu X.H."/>
            <person name="Rhind N."/>
            <person name="Pidoux A."/>
            <person name="Brysch-Herzberg M."/>
            <person name="Du L.L."/>
        </authorList>
    </citation>
    <scope>NUCLEOTIDE SEQUENCE [LARGE SCALE GENOMIC DNA]</scope>
    <source>
        <strain evidence="8 9">CBS 15793</strain>
    </source>
</reference>
<proteinExistence type="inferred from homology"/>
<dbReference type="InterPro" id="IPR027540">
    <property type="entry name" value="Coq4_euk"/>
</dbReference>
<dbReference type="PANTHER" id="PTHR12922">
    <property type="entry name" value="UBIQUINONE BIOSYNTHESIS PROTEIN"/>
    <property type="match status" value="1"/>
</dbReference>
<keyword evidence="7" id="KW-0479">Metal-binding</keyword>
<gene>
    <name evidence="8" type="primary">coq4</name>
    <name evidence="7" type="synonym">COQ4</name>
    <name evidence="8" type="ORF">SOMG_01729</name>
</gene>
<evidence type="ECO:0000256" key="7">
    <source>
        <dbReference type="HAMAP-Rule" id="MF_03111"/>
    </source>
</evidence>
<dbReference type="GO" id="GO:0008270">
    <property type="term" value="F:zinc ion binding"/>
    <property type="evidence" value="ECO:0007669"/>
    <property type="project" value="UniProtKB-UniRule"/>
</dbReference>
<feature type="binding site" evidence="7">
    <location>
        <position position="160"/>
    </location>
    <ligand>
        <name>Zn(2+)</name>
        <dbReference type="ChEBI" id="CHEBI:29105"/>
    </ligand>
</feature>
<evidence type="ECO:0000256" key="1">
    <source>
        <dbReference type="ARBA" id="ARBA00022688"/>
    </source>
</evidence>
<organism evidence="8 9">
    <name type="scientific">Schizosaccharomyces osmophilus</name>
    <dbReference type="NCBI Taxonomy" id="2545709"/>
    <lineage>
        <taxon>Eukaryota</taxon>
        <taxon>Fungi</taxon>
        <taxon>Dikarya</taxon>
        <taxon>Ascomycota</taxon>
        <taxon>Taphrinomycotina</taxon>
        <taxon>Schizosaccharomycetes</taxon>
        <taxon>Schizosaccharomycetales</taxon>
        <taxon>Schizosaccharomycetaceae</taxon>
        <taxon>Schizosaccharomyces</taxon>
    </lineage>
</organism>
<evidence type="ECO:0000256" key="2">
    <source>
        <dbReference type="ARBA" id="ARBA00022792"/>
    </source>
</evidence>
<dbReference type="PANTHER" id="PTHR12922:SF7">
    <property type="entry name" value="UBIQUINONE BIOSYNTHESIS PROTEIN COQ4 HOMOLOG, MITOCHONDRIAL"/>
    <property type="match status" value="1"/>
</dbReference>
<keyword evidence="9" id="KW-1185">Reference proteome</keyword>
<comment type="function">
    <text evidence="7">Lyase that catalyzes the C1-decarboxylation of 4-hydroxy-3-methoxy-5-(all-trans-decaprenyl)benzoic acid into 2-methoxy-6-(all-trans-decaprenyl)phenol during ubiquinone biosynthesis.</text>
</comment>
<comment type="similarity">
    <text evidence="7">Belongs to the COQ4 family.</text>
</comment>
<comment type="catalytic activity">
    <reaction evidence="7">
        <text>4-hydroxy-3-methoxy-5-(all-trans-decaprenyl)benzoate + H(+) = 2-methoxy-6-(all-trans-decaprenyl)phenol + CO2</text>
        <dbReference type="Rhea" id="RHEA:81275"/>
        <dbReference type="ChEBI" id="CHEBI:15378"/>
        <dbReference type="ChEBI" id="CHEBI:16526"/>
        <dbReference type="ChEBI" id="CHEBI:50774"/>
        <dbReference type="ChEBI" id="CHEBI:62796"/>
        <dbReference type="EC" id="4.1.1.130"/>
    </reaction>
</comment>
<evidence type="ECO:0000256" key="4">
    <source>
        <dbReference type="ARBA" id="ARBA00023136"/>
    </source>
</evidence>
<dbReference type="AlphaFoldDB" id="A0AAF0AUV1"/>
<comment type="subunit">
    <text evidence="7">Component of a multi-subunit COQ enzyme complex, composed of at least COQ3, COQ4, COQ5, COQ6, COQ7 and COQ9.</text>
</comment>
<keyword evidence="3 7" id="KW-0496">Mitochondrion</keyword>
<keyword evidence="4 7" id="KW-0472">Membrane</keyword>
<dbReference type="RefSeq" id="XP_056035528.1">
    <property type="nucleotide sequence ID" value="XM_056180522.1"/>
</dbReference>
<dbReference type="InterPro" id="IPR007715">
    <property type="entry name" value="Coq4"/>
</dbReference>
<comment type="pathway">
    <text evidence="7">Cofactor biosynthesis; ubiquinone biosynthesis.</text>
</comment>
<dbReference type="GO" id="GO:0031314">
    <property type="term" value="C:extrinsic component of mitochondrial inner membrane"/>
    <property type="evidence" value="ECO:0007669"/>
    <property type="project" value="UniProtKB-UniRule"/>
</dbReference>
<dbReference type="GO" id="GO:0120539">
    <property type="term" value="F:4-hydroxy-3-methoxy-5-polyprenylbenzoate decarboxylase activity"/>
    <property type="evidence" value="ECO:0007669"/>
    <property type="project" value="UniProtKB-EC"/>
</dbReference>
<keyword evidence="8" id="KW-0830">Ubiquinone</keyword>
<keyword evidence="5 7" id="KW-0456">Lyase</keyword>
<comment type="subcellular location">
    <subcellularLocation>
        <location evidence="7">Mitochondrion inner membrane</location>
        <topology evidence="7">Peripheral membrane protein</topology>
        <orientation evidence="7">Matrix side</orientation>
    </subcellularLocation>
</comment>
<comment type="cofactor">
    <cofactor evidence="7">
        <name>Zn(2+)</name>
        <dbReference type="ChEBI" id="CHEBI:29105"/>
    </cofactor>
</comment>
<dbReference type="Proteomes" id="UP001212411">
    <property type="component" value="Chromosome 1"/>
</dbReference>
<evidence type="ECO:0000313" key="9">
    <source>
        <dbReference type="Proteomes" id="UP001212411"/>
    </source>
</evidence>
<keyword evidence="7" id="KW-0862">Zinc</keyword>
<evidence type="ECO:0000256" key="5">
    <source>
        <dbReference type="ARBA" id="ARBA00023239"/>
    </source>
</evidence>
<evidence type="ECO:0000256" key="6">
    <source>
        <dbReference type="ARBA" id="ARBA00081568"/>
    </source>
</evidence>
<evidence type="ECO:0000256" key="3">
    <source>
        <dbReference type="ARBA" id="ARBA00023128"/>
    </source>
</evidence>
<dbReference type="HAMAP" id="MF_03111">
    <property type="entry name" value="Coq4"/>
    <property type="match status" value="1"/>
</dbReference>
<feature type="binding site" evidence="7">
    <location>
        <position position="172"/>
    </location>
    <ligand>
        <name>Zn(2+)</name>
        <dbReference type="ChEBI" id="CHEBI:29105"/>
    </ligand>
</feature>
<dbReference type="Pfam" id="PF05019">
    <property type="entry name" value="Coq4"/>
    <property type="match status" value="1"/>
</dbReference>
<dbReference type="GeneID" id="80875211"/>
<keyword evidence="1 7" id="KW-0831">Ubiquinone biosynthesis</keyword>
<dbReference type="KEGG" id="som:SOMG_01729"/>
<keyword evidence="2 7" id="KW-0999">Mitochondrion inner membrane</keyword>
<feature type="binding site" evidence="7">
    <location>
        <position position="157"/>
    </location>
    <ligand>
        <name>Zn(2+)</name>
        <dbReference type="ChEBI" id="CHEBI:29105"/>
    </ligand>
</feature>
<evidence type="ECO:0000313" key="8">
    <source>
        <dbReference type="EMBL" id="WBW71285.1"/>
    </source>
</evidence>
<dbReference type="EMBL" id="CP115611">
    <property type="protein sequence ID" value="WBW71285.1"/>
    <property type="molecule type" value="Genomic_DNA"/>
</dbReference>
<accession>A0AAF0AUV1</accession>